<keyword evidence="2" id="KW-1185">Reference proteome</keyword>
<protein>
    <submittedName>
        <fullName evidence="1">Uncharacterized protein</fullName>
    </submittedName>
</protein>
<evidence type="ECO:0000313" key="2">
    <source>
        <dbReference type="Proteomes" id="UP000004756"/>
    </source>
</evidence>
<proteinExistence type="predicted"/>
<dbReference type="AlphaFoldDB" id="C0CUJ7"/>
<gene>
    <name evidence="1" type="ORF">CLOSTASPAR_00689</name>
</gene>
<sequence>MLVVTCPISYNLNIKHRRHIVNIFFIILQSFVHLVLLPRFFQ</sequence>
<evidence type="ECO:0000313" key="1">
    <source>
        <dbReference type="EMBL" id="EEG57197.1"/>
    </source>
</evidence>
<dbReference type="HOGENOM" id="CLU_3249285_0_0_9"/>
<reference evidence="1 2" key="1">
    <citation type="submission" date="2009-02" db="EMBL/GenBank/DDBJ databases">
        <title>Draft genome sequence of Clostridium asparagiforme (DSM 15981).</title>
        <authorList>
            <person name="Sudarsanam P."/>
            <person name="Ley R."/>
            <person name="Guruge J."/>
            <person name="Turnbaugh P.J."/>
            <person name="Mahowald M."/>
            <person name="Liep D."/>
            <person name="Gordon J."/>
        </authorList>
    </citation>
    <scope>NUCLEOTIDE SEQUENCE [LARGE SCALE GENOMIC DNA]</scope>
    <source>
        <strain evidence="1 2">DSM 15981</strain>
    </source>
</reference>
<accession>C0CUJ7</accession>
<comment type="caution">
    <text evidence="1">The sequence shown here is derived from an EMBL/GenBank/DDBJ whole genome shotgun (WGS) entry which is preliminary data.</text>
</comment>
<dbReference type="Proteomes" id="UP000004756">
    <property type="component" value="Unassembled WGS sequence"/>
</dbReference>
<name>C0CUJ7_9FIRM</name>
<organism evidence="1 2">
    <name type="scientific">[Clostridium] asparagiforme DSM 15981</name>
    <dbReference type="NCBI Taxonomy" id="518636"/>
    <lineage>
        <taxon>Bacteria</taxon>
        <taxon>Bacillati</taxon>
        <taxon>Bacillota</taxon>
        <taxon>Clostridia</taxon>
        <taxon>Lachnospirales</taxon>
        <taxon>Lachnospiraceae</taxon>
        <taxon>Enterocloster</taxon>
    </lineage>
</organism>
<dbReference type="EMBL" id="ACCJ01000030">
    <property type="protein sequence ID" value="EEG57197.1"/>
    <property type="molecule type" value="Genomic_DNA"/>
</dbReference>